<dbReference type="EC" id="2.7.13.3" evidence="2"/>
<keyword evidence="7" id="KW-1133">Transmembrane helix</keyword>
<evidence type="ECO:0000256" key="2">
    <source>
        <dbReference type="ARBA" id="ARBA00012438"/>
    </source>
</evidence>
<keyword evidence="10" id="KW-1185">Reference proteome</keyword>
<feature type="transmembrane region" description="Helical" evidence="7">
    <location>
        <begin position="21"/>
        <end position="42"/>
    </location>
</feature>
<dbReference type="Proteomes" id="UP000298050">
    <property type="component" value="Unassembled WGS sequence"/>
</dbReference>
<feature type="transmembrane region" description="Helical" evidence="7">
    <location>
        <begin position="48"/>
        <end position="68"/>
    </location>
</feature>
<gene>
    <name evidence="9" type="ORF">E4634_08925</name>
</gene>
<organism evidence="9 10">
    <name type="scientific">Mangrovimicrobium sediminis</name>
    <dbReference type="NCBI Taxonomy" id="2562682"/>
    <lineage>
        <taxon>Bacteria</taxon>
        <taxon>Pseudomonadati</taxon>
        <taxon>Pseudomonadota</taxon>
        <taxon>Gammaproteobacteria</taxon>
        <taxon>Cellvibrionales</taxon>
        <taxon>Halieaceae</taxon>
        <taxon>Mangrovimicrobium</taxon>
    </lineage>
</organism>
<feature type="transmembrane region" description="Helical" evidence="7">
    <location>
        <begin position="126"/>
        <end position="143"/>
    </location>
</feature>
<sequence length="429" mass="47004">MIARTPTSTYSPSLDNLRSLLMIRCVALLGQVGVLAYVVALNRTTENLFGLAASLVGLGLLTVASFWRLGRRWPVSDAEFLTQLLLDVAGWTALMYFTGGASNPFISYYIVPLVVAAAVLPWRHTWLVAGTALLAYSVLLYHYRPFPLFSPHAMAGHGDAGSAHVLGMWFNFLFSAALITYFVVRMAAQLRLQQERATAHREQRLRHDQILAVASLAAGTAHELGTPLGTMTVLVDEMLADPALIGDLREDCVTLREQLAQCRATLATLTRTAETDDADGVSELEAREFVEDTVRRWAVRRPGVDHRLQCDTEGLAPRIGVDTTIAQALENLLNNAADSGTDQVEIRYDWNPRELRIQVRDQGRGIDPKLLESLGKPIIHPSRAGLGIGLLLSHASVERVGGRIELRNASPRGTIATLYLPLLPKASDD</sequence>
<keyword evidence="6" id="KW-0067">ATP-binding</keyword>
<evidence type="ECO:0000256" key="6">
    <source>
        <dbReference type="ARBA" id="ARBA00022840"/>
    </source>
</evidence>
<comment type="catalytic activity">
    <reaction evidence="1">
        <text>ATP + protein L-histidine = ADP + protein N-phospho-L-histidine.</text>
        <dbReference type="EC" id="2.7.13.3"/>
    </reaction>
</comment>
<dbReference type="SUPFAM" id="SSF55874">
    <property type="entry name" value="ATPase domain of HSP90 chaperone/DNA topoisomerase II/histidine kinase"/>
    <property type="match status" value="1"/>
</dbReference>
<dbReference type="InterPro" id="IPR004358">
    <property type="entry name" value="Sig_transdc_His_kin-like_C"/>
</dbReference>
<evidence type="ECO:0000256" key="5">
    <source>
        <dbReference type="ARBA" id="ARBA00022777"/>
    </source>
</evidence>
<dbReference type="PANTHER" id="PTHR44936:SF10">
    <property type="entry name" value="SENSOR PROTEIN RSTB"/>
    <property type="match status" value="1"/>
</dbReference>
<evidence type="ECO:0000256" key="7">
    <source>
        <dbReference type="SAM" id="Phobius"/>
    </source>
</evidence>
<keyword evidence="4" id="KW-0547">Nucleotide-binding</keyword>
<dbReference type="RefSeq" id="WP_135442980.1">
    <property type="nucleotide sequence ID" value="NZ_SRLE01000006.1"/>
</dbReference>
<feature type="domain" description="Histidine kinase" evidence="8">
    <location>
        <begin position="219"/>
        <end position="424"/>
    </location>
</feature>
<evidence type="ECO:0000313" key="10">
    <source>
        <dbReference type="Proteomes" id="UP000298050"/>
    </source>
</evidence>
<evidence type="ECO:0000256" key="1">
    <source>
        <dbReference type="ARBA" id="ARBA00000085"/>
    </source>
</evidence>
<dbReference type="OrthoDB" id="9785252at2"/>
<dbReference type="PRINTS" id="PR00344">
    <property type="entry name" value="BCTRLSENSOR"/>
</dbReference>
<dbReference type="PANTHER" id="PTHR44936">
    <property type="entry name" value="SENSOR PROTEIN CREC"/>
    <property type="match status" value="1"/>
</dbReference>
<dbReference type="InterPro" id="IPR050980">
    <property type="entry name" value="2C_sensor_his_kinase"/>
</dbReference>
<dbReference type="InterPro" id="IPR036890">
    <property type="entry name" value="HATPase_C_sf"/>
</dbReference>
<dbReference type="AlphaFoldDB" id="A0A4Z0M477"/>
<reference evidence="9 10" key="1">
    <citation type="submission" date="2019-04" db="EMBL/GenBank/DDBJ databases">
        <title>Taxonomy of novel Haliea sp. from mangrove soil of West Coast of India.</title>
        <authorList>
            <person name="Verma A."/>
            <person name="Kumar P."/>
            <person name="Krishnamurthi S."/>
        </authorList>
    </citation>
    <scope>NUCLEOTIDE SEQUENCE [LARGE SCALE GENOMIC DNA]</scope>
    <source>
        <strain evidence="9 10">SAOS-164</strain>
    </source>
</reference>
<dbReference type="Gene3D" id="3.30.565.10">
    <property type="entry name" value="Histidine kinase-like ATPase, C-terminal domain"/>
    <property type="match status" value="1"/>
</dbReference>
<keyword evidence="7" id="KW-0812">Transmembrane</keyword>
<evidence type="ECO:0000256" key="4">
    <source>
        <dbReference type="ARBA" id="ARBA00022741"/>
    </source>
</evidence>
<keyword evidence="7" id="KW-0472">Membrane</keyword>
<dbReference type="PROSITE" id="PS50109">
    <property type="entry name" value="HIS_KIN"/>
    <property type="match status" value="1"/>
</dbReference>
<keyword evidence="3" id="KW-0808">Transferase</keyword>
<dbReference type="Pfam" id="PF02518">
    <property type="entry name" value="HATPase_c"/>
    <property type="match status" value="1"/>
</dbReference>
<dbReference type="GO" id="GO:0005524">
    <property type="term" value="F:ATP binding"/>
    <property type="evidence" value="ECO:0007669"/>
    <property type="project" value="UniProtKB-KW"/>
</dbReference>
<dbReference type="InterPro" id="IPR005467">
    <property type="entry name" value="His_kinase_dom"/>
</dbReference>
<dbReference type="InterPro" id="IPR003594">
    <property type="entry name" value="HATPase_dom"/>
</dbReference>
<proteinExistence type="predicted"/>
<dbReference type="GO" id="GO:0005886">
    <property type="term" value="C:plasma membrane"/>
    <property type="evidence" value="ECO:0007669"/>
    <property type="project" value="TreeGrafter"/>
</dbReference>
<evidence type="ECO:0000259" key="8">
    <source>
        <dbReference type="PROSITE" id="PS50109"/>
    </source>
</evidence>
<keyword evidence="5 9" id="KW-0418">Kinase</keyword>
<protein>
    <recommendedName>
        <fullName evidence="2">histidine kinase</fullName>
        <ecNumber evidence="2">2.7.13.3</ecNumber>
    </recommendedName>
</protein>
<evidence type="ECO:0000313" key="9">
    <source>
        <dbReference type="EMBL" id="TGD74237.1"/>
    </source>
</evidence>
<name>A0A4Z0M477_9GAMM</name>
<feature type="transmembrane region" description="Helical" evidence="7">
    <location>
        <begin position="163"/>
        <end position="184"/>
    </location>
</feature>
<comment type="caution">
    <text evidence="9">The sequence shown here is derived from an EMBL/GenBank/DDBJ whole genome shotgun (WGS) entry which is preliminary data.</text>
</comment>
<dbReference type="SMART" id="SM00387">
    <property type="entry name" value="HATPase_c"/>
    <property type="match status" value="1"/>
</dbReference>
<evidence type="ECO:0000256" key="3">
    <source>
        <dbReference type="ARBA" id="ARBA00022679"/>
    </source>
</evidence>
<accession>A0A4Z0M477</accession>
<dbReference type="EMBL" id="SRLE01000006">
    <property type="protein sequence ID" value="TGD74237.1"/>
    <property type="molecule type" value="Genomic_DNA"/>
</dbReference>
<dbReference type="GO" id="GO:0000155">
    <property type="term" value="F:phosphorelay sensor kinase activity"/>
    <property type="evidence" value="ECO:0007669"/>
    <property type="project" value="TreeGrafter"/>
</dbReference>